<accession>A0A453MUR6</accession>
<name>A0A453MUR6_AEGTS</name>
<proteinExistence type="predicted"/>
<keyword evidence="2" id="KW-1185">Reference proteome</keyword>
<reference evidence="2" key="2">
    <citation type="journal article" date="2017" name="Nat. Plants">
        <title>The Aegilops tauschii genome reveals multiple impacts of transposons.</title>
        <authorList>
            <person name="Zhao G."/>
            <person name="Zou C."/>
            <person name="Li K."/>
            <person name="Wang K."/>
            <person name="Li T."/>
            <person name="Gao L."/>
            <person name="Zhang X."/>
            <person name="Wang H."/>
            <person name="Yang Z."/>
            <person name="Liu X."/>
            <person name="Jiang W."/>
            <person name="Mao L."/>
            <person name="Kong X."/>
            <person name="Jiao Y."/>
            <person name="Jia J."/>
        </authorList>
    </citation>
    <scope>NUCLEOTIDE SEQUENCE [LARGE SCALE GENOMIC DNA]</scope>
    <source>
        <strain evidence="2">cv. AL8/78</strain>
    </source>
</reference>
<evidence type="ECO:0000313" key="1">
    <source>
        <dbReference type="EnsemblPlants" id="AET6Gv20093300.6"/>
    </source>
</evidence>
<protein>
    <submittedName>
        <fullName evidence="1">Uncharacterized protein</fullName>
    </submittedName>
</protein>
<evidence type="ECO:0000313" key="2">
    <source>
        <dbReference type="Proteomes" id="UP000015105"/>
    </source>
</evidence>
<reference evidence="1" key="4">
    <citation type="submission" date="2019-03" db="UniProtKB">
        <authorList>
            <consortium name="EnsemblPlants"/>
        </authorList>
    </citation>
    <scope>IDENTIFICATION</scope>
</reference>
<reference evidence="1" key="3">
    <citation type="journal article" date="2017" name="Nature">
        <title>Genome sequence of the progenitor of the wheat D genome Aegilops tauschii.</title>
        <authorList>
            <person name="Luo M.C."/>
            <person name="Gu Y.Q."/>
            <person name="Puiu D."/>
            <person name="Wang H."/>
            <person name="Twardziok S.O."/>
            <person name="Deal K.R."/>
            <person name="Huo N."/>
            <person name="Zhu T."/>
            <person name="Wang L."/>
            <person name="Wang Y."/>
            <person name="McGuire P.E."/>
            <person name="Liu S."/>
            <person name="Long H."/>
            <person name="Ramasamy R.K."/>
            <person name="Rodriguez J.C."/>
            <person name="Van S.L."/>
            <person name="Yuan L."/>
            <person name="Wang Z."/>
            <person name="Xia Z."/>
            <person name="Xiao L."/>
            <person name="Anderson O.D."/>
            <person name="Ouyang S."/>
            <person name="Liang Y."/>
            <person name="Zimin A.V."/>
            <person name="Pertea G."/>
            <person name="Qi P."/>
            <person name="Bennetzen J.L."/>
            <person name="Dai X."/>
            <person name="Dawson M.W."/>
            <person name="Muller H.G."/>
            <person name="Kugler K."/>
            <person name="Rivarola-Duarte L."/>
            <person name="Spannagl M."/>
            <person name="Mayer K.F.X."/>
            <person name="Lu F.H."/>
            <person name="Bevan M.W."/>
            <person name="Leroy P."/>
            <person name="Li P."/>
            <person name="You F.M."/>
            <person name="Sun Q."/>
            <person name="Liu Z."/>
            <person name="Lyons E."/>
            <person name="Wicker T."/>
            <person name="Salzberg S.L."/>
            <person name="Devos K.M."/>
            <person name="Dvorak J."/>
        </authorList>
    </citation>
    <scope>NUCLEOTIDE SEQUENCE [LARGE SCALE GENOMIC DNA]</scope>
    <source>
        <strain evidence="1">cv. AL8/78</strain>
    </source>
</reference>
<reference evidence="1" key="5">
    <citation type="journal article" date="2021" name="G3 (Bethesda)">
        <title>Aegilops tauschii genome assembly Aet v5.0 features greater sequence contiguity and improved annotation.</title>
        <authorList>
            <person name="Wang L."/>
            <person name="Zhu T."/>
            <person name="Rodriguez J.C."/>
            <person name="Deal K.R."/>
            <person name="Dubcovsky J."/>
            <person name="McGuire P.E."/>
            <person name="Lux T."/>
            <person name="Spannagl M."/>
            <person name="Mayer K.F.X."/>
            <person name="Baldrich P."/>
            <person name="Meyers B.C."/>
            <person name="Huo N."/>
            <person name="Gu Y.Q."/>
            <person name="Zhou H."/>
            <person name="Devos K.M."/>
            <person name="Bennetzen J.L."/>
            <person name="Unver T."/>
            <person name="Budak H."/>
            <person name="Gulick P.J."/>
            <person name="Galiba G."/>
            <person name="Kalapos B."/>
            <person name="Nelson D.R."/>
            <person name="Li P."/>
            <person name="You F.M."/>
            <person name="Luo M.C."/>
            <person name="Dvorak J."/>
        </authorList>
    </citation>
    <scope>NUCLEOTIDE SEQUENCE [LARGE SCALE GENOMIC DNA]</scope>
    <source>
        <strain evidence="1">cv. AL8/78</strain>
    </source>
</reference>
<sequence length="74" mass="8460">MASLFPLLLSQVYQRNNSRNHCCLLQGDDFLGAEDIFTHSGEKKVELKPPVRKALAMFSGKRNPNDNHFSRKKN</sequence>
<dbReference type="AlphaFoldDB" id="A0A453MUR6"/>
<dbReference type="Proteomes" id="UP000015105">
    <property type="component" value="Chromosome 6D"/>
</dbReference>
<reference evidence="2" key="1">
    <citation type="journal article" date="2014" name="Science">
        <title>Ancient hybridizations among the ancestral genomes of bread wheat.</title>
        <authorList>
            <consortium name="International Wheat Genome Sequencing Consortium,"/>
            <person name="Marcussen T."/>
            <person name="Sandve S.R."/>
            <person name="Heier L."/>
            <person name="Spannagl M."/>
            <person name="Pfeifer M."/>
            <person name="Jakobsen K.S."/>
            <person name="Wulff B.B."/>
            <person name="Steuernagel B."/>
            <person name="Mayer K.F."/>
            <person name="Olsen O.A."/>
        </authorList>
    </citation>
    <scope>NUCLEOTIDE SEQUENCE [LARGE SCALE GENOMIC DNA]</scope>
    <source>
        <strain evidence="2">cv. AL8/78</strain>
    </source>
</reference>
<dbReference type="EnsemblPlants" id="AET6Gv20093300.6">
    <property type="protein sequence ID" value="AET6Gv20093300.6"/>
    <property type="gene ID" value="AET6Gv20093300"/>
</dbReference>
<dbReference type="Gramene" id="AET6Gv20093300.6">
    <property type="protein sequence ID" value="AET6Gv20093300.6"/>
    <property type="gene ID" value="AET6Gv20093300"/>
</dbReference>
<organism evidence="1 2">
    <name type="scientific">Aegilops tauschii subsp. strangulata</name>
    <name type="common">Goatgrass</name>
    <dbReference type="NCBI Taxonomy" id="200361"/>
    <lineage>
        <taxon>Eukaryota</taxon>
        <taxon>Viridiplantae</taxon>
        <taxon>Streptophyta</taxon>
        <taxon>Embryophyta</taxon>
        <taxon>Tracheophyta</taxon>
        <taxon>Spermatophyta</taxon>
        <taxon>Magnoliopsida</taxon>
        <taxon>Liliopsida</taxon>
        <taxon>Poales</taxon>
        <taxon>Poaceae</taxon>
        <taxon>BOP clade</taxon>
        <taxon>Pooideae</taxon>
        <taxon>Triticodae</taxon>
        <taxon>Triticeae</taxon>
        <taxon>Triticinae</taxon>
        <taxon>Aegilops</taxon>
    </lineage>
</organism>